<dbReference type="Proteomes" id="UP000671852">
    <property type="component" value="Chromosome"/>
</dbReference>
<keyword evidence="5" id="KW-1185">Reference proteome</keyword>
<evidence type="ECO:0000313" key="4">
    <source>
        <dbReference type="EMBL" id="QSZ40986.1"/>
    </source>
</evidence>
<reference evidence="4" key="2">
    <citation type="submission" date="2021-04" db="EMBL/GenBank/DDBJ databases">
        <title>Isolation and characterization of a novel species of the genus Sulfurimonas.</title>
        <authorList>
            <person name="Fukui M."/>
        </authorList>
    </citation>
    <scope>NUCLEOTIDE SEQUENCE</scope>
    <source>
        <strain evidence="4">H1576</strain>
    </source>
</reference>
<feature type="domain" description="HD-GYP" evidence="3">
    <location>
        <begin position="171"/>
        <end position="368"/>
    </location>
</feature>
<organism evidence="4 5">
    <name type="scientific">Sulfurimonas aquatica</name>
    <dbReference type="NCBI Taxonomy" id="2672570"/>
    <lineage>
        <taxon>Bacteria</taxon>
        <taxon>Pseudomonadati</taxon>
        <taxon>Campylobacterota</taxon>
        <taxon>Epsilonproteobacteria</taxon>
        <taxon>Campylobacterales</taxon>
        <taxon>Sulfurimonadaceae</taxon>
        <taxon>Sulfurimonas</taxon>
    </lineage>
</organism>
<gene>
    <name evidence="4" type="ORF">GJV85_02260</name>
</gene>
<dbReference type="InterPro" id="IPR037522">
    <property type="entry name" value="HD_GYP_dom"/>
</dbReference>
<keyword evidence="1" id="KW-0472">Membrane</keyword>
<dbReference type="CDD" id="cd00077">
    <property type="entry name" value="HDc"/>
    <property type="match status" value="1"/>
</dbReference>
<dbReference type="SMART" id="SM00471">
    <property type="entry name" value="HDc"/>
    <property type="match status" value="1"/>
</dbReference>
<dbReference type="PROSITE" id="PS51832">
    <property type="entry name" value="HD_GYP"/>
    <property type="match status" value="1"/>
</dbReference>
<dbReference type="PANTHER" id="PTHR45228:SF9">
    <property type="entry name" value="3'3'-CGAMP-SPECIFIC PHOSPHODIESTERASE 2"/>
    <property type="match status" value="1"/>
</dbReference>
<feature type="domain" description="HD" evidence="2">
    <location>
        <begin position="193"/>
        <end position="317"/>
    </location>
</feature>
<dbReference type="InterPro" id="IPR006674">
    <property type="entry name" value="HD_domain"/>
</dbReference>
<dbReference type="EMBL" id="CP046072">
    <property type="protein sequence ID" value="QSZ40986.1"/>
    <property type="molecule type" value="Genomic_DNA"/>
</dbReference>
<sequence>MFNKTSCNMNQTESYIRFVIASALLTYAVLNSSIVFSVISLFIYYSAVKKFCLLYHIFHINEKYGLKNYYLALLPKYRTSPVFIFNDKSKIIFSNESAKEEIPNIQSLTDLNIDNQDEFIDNGLEDVIMYRYRDKHYQVELKGISQEKIFLAYFTDVTELIELNEAVSKAIEETQREIIYAMGEIGETRSKETGNHVKRVALYSKELARLYGLSEEESERLQMASPMHDIGKVGIPDAILNAPRKLTFDEFKIMKTHAQLGYEMLKSSNKPILKAASIVANEHHEKWDGSGYPNGTSGEDIHIYGRITAIADVFDALGSERVYKKAWELDDILELFKQESGKHFDPKLILLFIDNLDKFLLIRDKYID</sequence>
<name>A0A975GBS1_9BACT</name>
<evidence type="ECO:0000259" key="3">
    <source>
        <dbReference type="PROSITE" id="PS51832"/>
    </source>
</evidence>
<dbReference type="PANTHER" id="PTHR45228">
    <property type="entry name" value="CYCLIC DI-GMP PHOSPHODIESTERASE TM_0186-RELATED"/>
    <property type="match status" value="1"/>
</dbReference>
<dbReference type="Pfam" id="PF11127">
    <property type="entry name" value="YgaP-like_TM"/>
    <property type="match status" value="1"/>
</dbReference>
<dbReference type="InterPro" id="IPR003607">
    <property type="entry name" value="HD/PDEase_dom"/>
</dbReference>
<protein>
    <submittedName>
        <fullName evidence="4">HD domain-containing protein</fullName>
    </submittedName>
</protein>
<dbReference type="KEGG" id="saqt:GJV85_02260"/>
<dbReference type="InterPro" id="IPR021309">
    <property type="entry name" value="YgaP-like_TM"/>
</dbReference>
<dbReference type="PROSITE" id="PS51831">
    <property type="entry name" value="HD"/>
    <property type="match status" value="1"/>
</dbReference>
<evidence type="ECO:0000259" key="2">
    <source>
        <dbReference type="PROSITE" id="PS51831"/>
    </source>
</evidence>
<dbReference type="AlphaFoldDB" id="A0A975GBS1"/>
<feature type="transmembrane region" description="Helical" evidence="1">
    <location>
        <begin position="18"/>
        <end position="45"/>
    </location>
</feature>
<keyword evidence="1" id="KW-1133">Transmembrane helix</keyword>
<dbReference type="InterPro" id="IPR052020">
    <property type="entry name" value="Cyclic_di-GMP/3'3'-cGAMP_PDE"/>
</dbReference>
<dbReference type="Gene3D" id="1.10.3210.10">
    <property type="entry name" value="Hypothetical protein af1432"/>
    <property type="match status" value="1"/>
</dbReference>
<reference evidence="4" key="1">
    <citation type="submission" date="2019-11" db="EMBL/GenBank/DDBJ databases">
        <authorList>
            <person name="Kojima H."/>
        </authorList>
    </citation>
    <scope>NUCLEOTIDE SEQUENCE</scope>
    <source>
        <strain evidence="4">H1576</strain>
    </source>
</reference>
<dbReference type="Pfam" id="PF13487">
    <property type="entry name" value="HD_5"/>
    <property type="match status" value="1"/>
</dbReference>
<evidence type="ECO:0000313" key="5">
    <source>
        <dbReference type="Proteomes" id="UP000671852"/>
    </source>
</evidence>
<keyword evidence="1" id="KW-0812">Transmembrane</keyword>
<proteinExistence type="predicted"/>
<accession>A0A975GBS1</accession>
<dbReference type="SUPFAM" id="SSF109604">
    <property type="entry name" value="HD-domain/PDEase-like"/>
    <property type="match status" value="1"/>
</dbReference>
<evidence type="ECO:0000256" key="1">
    <source>
        <dbReference type="SAM" id="Phobius"/>
    </source>
</evidence>